<name>G2YCI0_BOTF4</name>
<dbReference type="InParanoid" id="G2YCI0"/>
<evidence type="ECO:0000256" key="1">
    <source>
        <dbReference type="PROSITE-ProRule" id="PRU00042"/>
    </source>
</evidence>
<feature type="domain" description="C2H2-type" evidence="2">
    <location>
        <begin position="147"/>
        <end position="174"/>
    </location>
</feature>
<dbReference type="EMBL" id="FQ790317">
    <property type="protein sequence ID" value="CCD34809.1"/>
    <property type="molecule type" value="Genomic_DNA"/>
</dbReference>
<sequence length="246" mass="29040">MTTKTTGSANLRPRIKFPKSCSHRRYLLDLRRYPVPSSFESRFTVDAQEANSPYDENEYPFAEYDNHGNFDPLPHTPYTALLDLPALDAEFQQALEYVEGPGEGQVQSSLYLDQPISNPHVEQFQHHHSTAQILPEQPQPRPIVQYHTCPECRKQFKLLYQLNIHRNVHTPTHECPVFSCESPRFRYKKDRDRHFRSVHSELIPNAERYFCDMEICKQSRAKGGGFKRKDNCERHKRKCKHRRRQM</sequence>
<dbReference type="Gene3D" id="3.30.160.60">
    <property type="entry name" value="Classic Zinc Finger"/>
    <property type="match status" value="1"/>
</dbReference>
<dbReference type="OrthoDB" id="3564196at2759"/>
<dbReference type="InterPro" id="IPR013087">
    <property type="entry name" value="Znf_C2H2_type"/>
</dbReference>
<evidence type="ECO:0000313" key="3">
    <source>
        <dbReference type="EMBL" id="CCD34809.1"/>
    </source>
</evidence>
<proteinExistence type="predicted"/>
<evidence type="ECO:0000259" key="2">
    <source>
        <dbReference type="PROSITE" id="PS50157"/>
    </source>
</evidence>
<keyword evidence="1" id="KW-0862">Zinc</keyword>
<dbReference type="HOGENOM" id="CLU_1128916_0_0_1"/>
<dbReference type="AlphaFoldDB" id="G2YCI0"/>
<dbReference type="PROSITE" id="PS00028">
    <property type="entry name" value="ZINC_FINGER_C2H2_1"/>
    <property type="match status" value="1"/>
</dbReference>
<dbReference type="PROSITE" id="PS50157">
    <property type="entry name" value="ZINC_FINGER_C2H2_2"/>
    <property type="match status" value="1"/>
</dbReference>
<dbReference type="GO" id="GO:0008270">
    <property type="term" value="F:zinc ion binding"/>
    <property type="evidence" value="ECO:0007669"/>
    <property type="project" value="UniProtKB-KW"/>
</dbReference>
<keyword evidence="1" id="KW-0863">Zinc-finger</keyword>
<gene>
    <name evidence="3" type="ORF">BofuT4_P098680.1</name>
</gene>
<dbReference type="SMART" id="SM00355">
    <property type="entry name" value="ZnF_C2H2"/>
    <property type="match status" value="2"/>
</dbReference>
<dbReference type="Proteomes" id="UP000008177">
    <property type="component" value="Unplaced contigs"/>
</dbReference>
<evidence type="ECO:0000313" key="4">
    <source>
        <dbReference type="Proteomes" id="UP000008177"/>
    </source>
</evidence>
<protein>
    <submittedName>
        <fullName evidence="3">Similar to transcription factor Zn, C2H2</fullName>
    </submittedName>
</protein>
<organism evidence="3 4">
    <name type="scientific">Botryotinia fuckeliana (strain T4)</name>
    <name type="common">Noble rot fungus</name>
    <name type="synonym">Botrytis cinerea</name>
    <dbReference type="NCBI Taxonomy" id="999810"/>
    <lineage>
        <taxon>Eukaryota</taxon>
        <taxon>Fungi</taxon>
        <taxon>Dikarya</taxon>
        <taxon>Ascomycota</taxon>
        <taxon>Pezizomycotina</taxon>
        <taxon>Leotiomycetes</taxon>
        <taxon>Helotiales</taxon>
        <taxon>Sclerotiniaceae</taxon>
        <taxon>Botrytis</taxon>
    </lineage>
</organism>
<reference evidence="4" key="1">
    <citation type="journal article" date="2011" name="PLoS Genet.">
        <title>Genomic analysis of the necrotrophic fungal pathogens Sclerotinia sclerotiorum and Botrytis cinerea.</title>
        <authorList>
            <person name="Amselem J."/>
            <person name="Cuomo C.A."/>
            <person name="van Kan J.A."/>
            <person name="Viaud M."/>
            <person name="Benito E.P."/>
            <person name="Couloux A."/>
            <person name="Coutinho P.M."/>
            <person name="de Vries R.P."/>
            <person name="Dyer P.S."/>
            <person name="Fillinger S."/>
            <person name="Fournier E."/>
            <person name="Gout L."/>
            <person name="Hahn M."/>
            <person name="Kohn L."/>
            <person name="Lapalu N."/>
            <person name="Plummer K.M."/>
            <person name="Pradier J.M."/>
            <person name="Quevillon E."/>
            <person name="Sharon A."/>
            <person name="Simon A."/>
            <person name="ten Have A."/>
            <person name="Tudzynski B."/>
            <person name="Tudzynski P."/>
            <person name="Wincker P."/>
            <person name="Andrew M."/>
            <person name="Anthouard V."/>
            <person name="Beever R.E."/>
            <person name="Beffa R."/>
            <person name="Benoit I."/>
            <person name="Bouzid O."/>
            <person name="Brault B."/>
            <person name="Chen Z."/>
            <person name="Choquer M."/>
            <person name="Collemare J."/>
            <person name="Cotton P."/>
            <person name="Danchin E.G."/>
            <person name="Da Silva C."/>
            <person name="Gautier A."/>
            <person name="Giraud C."/>
            <person name="Giraud T."/>
            <person name="Gonzalez C."/>
            <person name="Grossetete S."/>
            <person name="Guldener U."/>
            <person name="Henrissat B."/>
            <person name="Howlett B.J."/>
            <person name="Kodira C."/>
            <person name="Kretschmer M."/>
            <person name="Lappartient A."/>
            <person name="Leroch M."/>
            <person name="Levis C."/>
            <person name="Mauceli E."/>
            <person name="Neuveglise C."/>
            <person name="Oeser B."/>
            <person name="Pearson M."/>
            <person name="Poulain J."/>
            <person name="Poussereau N."/>
            <person name="Quesneville H."/>
            <person name="Rascle C."/>
            <person name="Schumacher J."/>
            <person name="Segurens B."/>
            <person name="Sexton A."/>
            <person name="Silva E."/>
            <person name="Sirven C."/>
            <person name="Soanes D.M."/>
            <person name="Talbot N.J."/>
            <person name="Templeton M."/>
            <person name="Yandava C."/>
            <person name="Yarden O."/>
            <person name="Zeng Q."/>
            <person name="Rollins J.A."/>
            <person name="Lebrun M.H."/>
            <person name="Dickman M."/>
        </authorList>
    </citation>
    <scope>NUCLEOTIDE SEQUENCE [LARGE SCALE GENOMIC DNA]</scope>
    <source>
        <strain evidence="4">T4</strain>
    </source>
</reference>
<keyword evidence="1" id="KW-0479">Metal-binding</keyword>
<dbReference type="STRING" id="999810.G2YCI0"/>
<accession>G2YCI0</accession>